<evidence type="ECO:0000256" key="3">
    <source>
        <dbReference type="PIRSR" id="PIRSR000296-2"/>
    </source>
</evidence>
<keyword evidence="1 3" id="KW-0349">Heme</keyword>
<evidence type="ECO:0000256" key="1">
    <source>
        <dbReference type="PIRNR" id="PIRNR000296"/>
    </source>
</evidence>
<evidence type="ECO:0000313" key="5">
    <source>
        <dbReference type="EMBL" id="MBN8661106.1"/>
    </source>
</evidence>
<dbReference type="InterPro" id="IPR020835">
    <property type="entry name" value="Catalase_sf"/>
</dbReference>
<gene>
    <name evidence="5" type="ORF">J0M35_12130</name>
</gene>
<keyword evidence="1 3" id="KW-0479">Metal-binding</keyword>
<dbReference type="PANTHER" id="PTHR11465">
    <property type="entry name" value="CATALASE"/>
    <property type="match status" value="1"/>
</dbReference>
<accession>A0A8J7PDD9</accession>
<keyword evidence="1 3" id="KW-0408">Iron</keyword>
<proteinExistence type="inferred from homology"/>
<dbReference type="GO" id="GO:0005737">
    <property type="term" value="C:cytoplasm"/>
    <property type="evidence" value="ECO:0007669"/>
    <property type="project" value="TreeGrafter"/>
</dbReference>
<protein>
    <recommendedName>
        <fullName evidence="1">Catalase-related peroxidase</fullName>
        <ecNumber evidence="1">1.11.1.-</ecNumber>
    </recommendedName>
</protein>
<sequence length="310" mass="34463">MPLPDDAKVVALANDLLAVFDQIFGLHPGYRAAHAKGIMLKGTFRPSPQAVKLSRAEHFSRELPVFVRFSNSTGLPQLPDNDPAANPRGFALRFFLAEHRHTDIVGHSIDSFPNRDGAEFLDFLKASIDSQPGALDKFIAAHPATESFIKAPKPTPASFATEKYFAVLAFKFINAQGAEQYGRFRILPESEEYLSQEEAAKEDQDYLVAEIVERLKDNPVRFKLMVQLAQEGDITNDATVRWPEDRPLVELGAIELTEPVEDNAAKQQQIIFDPIPRIDGLEASDDPLFELRAAIYLLSGRRRRAAAPVG</sequence>
<dbReference type="CDD" id="cd08153">
    <property type="entry name" value="srpA_like"/>
    <property type="match status" value="1"/>
</dbReference>
<feature type="active site" evidence="2">
    <location>
        <position position="34"/>
    </location>
</feature>
<dbReference type="Pfam" id="PF00199">
    <property type="entry name" value="Catalase"/>
    <property type="match status" value="1"/>
</dbReference>
<dbReference type="PIRSF" id="PIRSF000296">
    <property type="entry name" value="SrpA"/>
    <property type="match status" value="1"/>
</dbReference>
<feature type="binding site" description="axial binding residue" evidence="3">
    <location>
        <position position="296"/>
    </location>
    <ligand>
        <name>heme</name>
        <dbReference type="ChEBI" id="CHEBI:30413"/>
    </ligand>
    <ligandPart>
        <name>Fe</name>
        <dbReference type="ChEBI" id="CHEBI:18248"/>
    </ligandPart>
</feature>
<dbReference type="Gene3D" id="1.20.1280.120">
    <property type="match status" value="1"/>
</dbReference>
<dbReference type="SUPFAM" id="SSF56634">
    <property type="entry name" value="Heme-dependent catalase-like"/>
    <property type="match status" value="1"/>
</dbReference>
<dbReference type="Gene3D" id="2.40.180.10">
    <property type="entry name" value="Catalase core domain"/>
    <property type="match status" value="1"/>
</dbReference>
<organism evidence="5 6">
    <name type="scientific">Candidatus Obscuribacter phosphatis</name>
    <dbReference type="NCBI Taxonomy" id="1906157"/>
    <lineage>
        <taxon>Bacteria</taxon>
        <taxon>Bacillati</taxon>
        <taxon>Candidatus Melainabacteria</taxon>
        <taxon>Candidatus Obscuribacterales</taxon>
        <taxon>Candidatus Obscuribacteraceae</taxon>
        <taxon>Candidatus Obscuribacter</taxon>
    </lineage>
</organism>
<reference evidence="5" key="1">
    <citation type="submission" date="2021-02" db="EMBL/GenBank/DDBJ databases">
        <title>Genome-Resolved Metagenomics of a Microbial Community Performing Photosynthetic Biological Nutrient Removal.</title>
        <authorList>
            <person name="Mcdaniel E.A."/>
        </authorList>
    </citation>
    <scope>NUCLEOTIDE SEQUENCE</scope>
    <source>
        <strain evidence="5">UWPOB_OBS1</strain>
    </source>
</reference>
<keyword evidence="1 5" id="KW-0575">Peroxidase</keyword>
<dbReference type="SMART" id="SM01060">
    <property type="entry name" value="Catalase"/>
    <property type="match status" value="1"/>
</dbReference>
<dbReference type="GO" id="GO:0042744">
    <property type="term" value="P:hydrogen peroxide catabolic process"/>
    <property type="evidence" value="ECO:0007669"/>
    <property type="project" value="TreeGrafter"/>
</dbReference>
<comment type="function">
    <text evidence="1">Has an organic peroxide-dependent peroxidase activity.</text>
</comment>
<comment type="caution">
    <text evidence="5">The sequence shown here is derived from an EMBL/GenBank/DDBJ whole genome shotgun (WGS) entry which is preliminary data.</text>
</comment>
<feature type="domain" description="Catalase core" evidence="4">
    <location>
        <begin position="1"/>
        <end position="309"/>
    </location>
</feature>
<evidence type="ECO:0000256" key="2">
    <source>
        <dbReference type="PIRSR" id="PIRSR000296-1"/>
    </source>
</evidence>
<dbReference type="InterPro" id="IPR011614">
    <property type="entry name" value="Catalase_core"/>
</dbReference>
<keyword evidence="1" id="KW-0560">Oxidoreductase</keyword>
<dbReference type="GO" id="GO:0004096">
    <property type="term" value="F:catalase activity"/>
    <property type="evidence" value="ECO:0007669"/>
    <property type="project" value="InterPro"/>
</dbReference>
<dbReference type="EMBL" id="JAFLCK010000016">
    <property type="protein sequence ID" value="MBN8661106.1"/>
    <property type="molecule type" value="Genomic_DNA"/>
</dbReference>
<dbReference type="GO" id="GO:0042542">
    <property type="term" value="P:response to hydrogen peroxide"/>
    <property type="evidence" value="ECO:0007669"/>
    <property type="project" value="TreeGrafter"/>
</dbReference>
<dbReference type="EC" id="1.11.1.-" evidence="1"/>
<evidence type="ECO:0000259" key="4">
    <source>
        <dbReference type="SMART" id="SM01060"/>
    </source>
</evidence>
<dbReference type="GO" id="GO:0020037">
    <property type="term" value="F:heme binding"/>
    <property type="evidence" value="ECO:0007669"/>
    <property type="project" value="InterPro"/>
</dbReference>
<evidence type="ECO:0000313" key="6">
    <source>
        <dbReference type="Proteomes" id="UP000664277"/>
    </source>
</evidence>
<name>A0A8J7PDD9_9BACT</name>
<dbReference type="Proteomes" id="UP000664277">
    <property type="component" value="Unassembled WGS sequence"/>
</dbReference>
<dbReference type="InterPro" id="IPR024168">
    <property type="entry name" value="Catalase_SrpA-type_pred"/>
</dbReference>
<dbReference type="AlphaFoldDB" id="A0A8J7PDD9"/>
<dbReference type="GO" id="GO:0046872">
    <property type="term" value="F:metal ion binding"/>
    <property type="evidence" value="ECO:0007669"/>
    <property type="project" value="UniProtKB-KW"/>
</dbReference>
<comment type="similarity">
    <text evidence="1">Belongs to the catalase family.</text>
</comment>
<dbReference type="PANTHER" id="PTHR11465:SF62">
    <property type="entry name" value="CATALASE T"/>
    <property type="match status" value="1"/>
</dbReference>
<comment type="cofactor">
    <cofactor evidence="1">
        <name>heme</name>
        <dbReference type="ChEBI" id="CHEBI:30413"/>
    </cofactor>
</comment>
<dbReference type="PRINTS" id="PR00067">
    <property type="entry name" value="CATALASE"/>
</dbReference>
<dbReference type="PROSITE" id="PS51402">
    <property type="entry name" value="CATALASE_3"/>
    <property type="match status" value="1"/>
</dbReference>
<dbReference type="InterPro" id="IPR018028">
    <property type="entry name" value="Catalase"/>
</dbReference>